<name>A0A147BEE0_IXORI</name>
<feature type="domain" description="Matrix-remodeling-associated protein 7 helical" evidence="3">
    <location>
        <begin position="84"/>
        <end position="137"/>
    </location>
</feature>
<organism evidence="4">
    <name type="scientific">Ixodes ricinus</name>
    <name type="common">Common tick</name>
    <name type="synonym">Acarus ricinus</name>
    <dbReference type="NCBI Taxonomy" id="34613"/>
    <lineage>
        <taxon>Eukaryota</taxon>
        <taxon>Metazoa</taxon>
        <taxon>Ecdysozoa</taxon>
        <taxon>Arthropoda</taxon>
        <taxon>Chelicerata</taxon>
        <taxon>Arachnida</taxon>
        <taxon>Acari</taxon>
        <taxon>Parasitiformes</taxon>
        <taxon>Ixodida</taxon>
        <taxon>Ixodoidea</taxon>
        <taxon>Ixodidae</taxon>
        <taxon>Ixodinae</taxon>
        <taxon>Ixodes</taxon>
    </lineage>
</organism>
<keyword evidence="2" id="KW-1133">Transmembrane helix</keyword>
<keyword evidence="2" id="KW-0812">Transmembrane</keyword>
<feature type="compositionally biased region" description="Acidic residues" evidence="1">
    <location>
        <begin position="55"/>
        <end position="65"/>
    </location>
</feature>
<feature type="region of interest" description="Disordered" evidence="1">
    <location>
        <begin position="40"/>
        <end position="70"/>
    </location>
</feature>
<evidence type="ECO:0000256" key="2">
    <source>
        <dbReference type="SAM" id="Phobius"/>
    </source>
</evidence>
<reference evidence="4" key="1">
    <citation type="journal article" date="2018" name="PLoS Negl. Trop. Dis.">
        <title>Sialome diversity of ticks revealed by RNAseq of single tick salivary glands.</title>
        <authorList>
            <person name="Perner J."/>
            <person name="Kropackova S."/>
            <person name="Kopacek P."/>
            <person name="Ribeiro J.M."/>
        </authorList>
    </citation>
    <scope>NUCLEOTIDE SEQUENCE</scope>
    <source>
        <strain evidence="4">Siblings of single egg batch collected in Ceske Budejovice</strain>
        <tissue evidence="4">Salivary glands</tissue>
    </source>
</reference>
<accession>A0A147BEE0</accession>
<protein>
    <submittedName>
        <fullName evidence="4">Putative conserved secreted protein</fullName>
    </submittedName>
</protein>
<sequence length="138" mass="15017">MGSIWSSLSPVLVLSIGVSVTAVLITAIFSYRTANSTNVASNTFVGPSSVTSGDESTDDSDDAEVQSEGLAERLPAKPLVAMAAESVISAAMTDQQRELEHETQRKQLQEIYRLMQENRDKFGDTSIDEVVNQMALYR</sequence>
<evidence type="ECO:0000313" key="4">
    <source>
        <dbReference type="EMBL" id="JAR89098.1"/>
    </source>
</evidence>
<dbReference type="PANTHER" id="PTHR21845">
    <property type="entry name" value="TRANSMEMBRANE ANCHOR PROTEIN 1"/>
    <property type="match status" value="1"/>
</dbReference>
<dbReference type="PANTHER" id="PTHR21845:SF2">
    <property type="entry name" value="MATRIX-REMODELING-ASSOCIATED PROTEIN 7"/>
    <property type="match status" value="1"/>
</dbReference>
<dbReference type="EMBL" id="GEGO01006306">
    <property type="protein sequence ID" value="JAR89098.1"/>
    <property type="molecule type" value="Transcribed_RNA"/>
</dbReference>
<dbReference type="InterPro" id="IPR057534">
    <property type="entry name" value="MXRA7_helical"/>
</dbReference>
<dbReference type="AlphaFoldDB" id="A0A147BEE0"/>
<proteinExistence type="predicted"/>
<keyword evidence="2" id="KW-0472">Membrane</keyword>
<evidence type="ECO:0000256" key="1">
    <source>
        <dbReference type="SAM" id="MobiDB-lite"/>
    </source>
</evidence>
<evidence type="ECO:0000259" key="3">
    <source>
        <dbReference type="Pfam" id="PF25473"/>
    </source>
</evidence>
<feature type="transmembrane region" description="Helical" evidence="2">
    <location>
        <begin position="12"/>
        <end position="31"/>
    </location>
</feature>
<dbReference type="Pfam" id="PF25473">
    <property type="entry name" value="MXRA7_helical"/>
    <property type="match status" value="1"/>
</dbReference>
<dbReference type="InterPro" id="IPR026622">
    <property type="entry name" value="Mxra7"/>
</dbReference>